<feature type="region of interest" description="Disordered" evidence="1">
    <location>
        <begin position="1"/>
        <end position="23"/>
    </location>
</feature>
<dbReference type="HOGENOM" id="CLU_2630488_0_0_11"/>
<dbReference type="EMBL" id="AGXC01000002">
    <property type="protein sequence ID" value="EMZ41929.1"/>
    <property type="molecule type" value="Genomic_DNA"/>
</dbReference>
<dbReference type="RefSeq" id="WP_002563678.1">
    <property type="nucleotide sequence ID" value="NZ_KB822533.1"/>
</dbReference>
<dbReference type="AlphaFoldDB" id="N2BYC9"/>
<dbReference type="Proteomes" id="UP000012651">
    <property type="component" value="Unassembled WGS sequence"/>
</dbReference>
<sequence length="77" mass="8849">MEEHELINGKPNEQEAEKPSETIFQIKDDEWKKAVEIILGIDKHEEISDEDASDLITAARNFRKIIDFFVKLFGGGM</sequence>
<evidence type="ECO:0000313" key="3">
    <source>
        <dbReference type="Proteomes" id="UP000012651"/>
    </source>
</evidence>
<gene>
    <name evidence="2" type="ORF">HMPREF1091_00903</name>
</gene>
<organism evidence="2 3">
    <name type="scientific">Atopobium minutum 10063974</name>
    <dbReference type="NCBI Taxonomy" id="997872"/>
    <lineage>
        <taxon>Bacteria</taxon>
        <taxon>Bacillati</taxon>
        <taxon>Actinomycetota</taxon>
        <taxon>Coriobacteriia</taxon>
        <taxon>Coriobacteriales</taxon>
        <taxon>Atopobiaceae</taxon>
        <taxon>Atopobium</taxon>
    </lineage>
</organism>
<comment type="caution">
    <text evidence="2">The sequence shown here is derived from an EMBL/GenBank/DDBJ whole genome shotgun (WGS) entry which is preliminary data.</text>
</comment>
<evidence type="ECO:0000313" key="2">
    <source>
        <dbReference type="EMBL" id="EMZ41929.1"/>
    </source>
</evidence>
<proteinExistence type="predicted"/>
<protein>
    <submittedName>
        <fullName evidence="2">Uncharacterized protein</fullName>
    </submittedName>
</protein>
<name>N2BYC9_9ACTN</name>
<accession>N2BYC9</accession>
<evidence type="ECO:0000256" key="1">
    <source>
        <dbReference type="SAM" id="MobiDB-lite"/>
    </source>
</evidence>
<reference evidence="2 3" key="1">
    <citation type="submission" date="2013-03" db="EMBL/GenBank/DDBJ databases">
        <title>The Genome Sequence of Atopobium minutum 10063974.</title>
        <authorList>
            <consortium name="The Broad Institute Genome Sequencing Platform"/>
            <person name="Earl A."/>
            <person name="Ward D."/>
            <person name="Feldgarden M."/>
            <person name="Gevers D."/>
            <person name="Lambert T."/>
            <person name="Marvaud J.-C."/>
            <person name="Courvalin P."/>
            <person name="Walker B."/>
            <person name="Young S.K."/>
            <person name="Zeng Q."/>
            <person name="Gargeya S."/>
            <person name="Fitzgerald M."/>
            <person name="Haas B."/>
            <person name="Abouelleil A."/>
            <person name="Alvarado L."/>
            <person name="Arachchi H.M."/>
            <person name="Berlin A.M."/>
            <person name="Chapman S.B."/>
            <person name="Dewar J."/>
            <person name="Goldberg J."/>
            <person name="Griggs A."/>
            <person name="Gujja S."/>
            <person name="Hansen M."/>
            <person name="Howarth C."/>
            <person name="Imamovic A."/>
            <person name="Larimer J."/>
            <person name="McCowan C."/>
            <person name="Murphy C."/>
            <person name="Neiman D."/>
            <person name="Pearson M."/>
            <person name="Priest M."/>
            <person name="Roberts A."/>
            <person name="Saif S."/>
            <person name="Shea T."/>
            <person name="Sisk P."/>
            <person name="Sykes S."/>
            <person name="Wortman J."/>
            <person name="Nusbaum C."/>
            <person name="Birren B."/>
        </authorList>
    </citation>
    <scope>NUCLEOTIDE SEQUENCE [LARGE SCALE GENOMIC DNA]</scope>
    <source>
        <strain evidence="2 3">10063974</strain>
    </source>
</reference>
<keyword evidence="3" id="KW-1185">Reference proteome</keyword>
<dbReference type="OrthoDB" id="3034980at2"/>
<dbReference type="PATRIC" id="fig|997872.3.peg.905"/>